<comment type="subcellular location">
    <subcellularLocation>
        <location evidence="1">Cell membrane</location>
        <topology evidence="1">Single-pass membrane protein</topology>
    </subcellularLocation>
</comment>
<sequence length="87" mass="9885">MQQYAGLIMSIAFIGIFYFLLIRPQQKRDKELKEMRANLKVGDEVVTIGGLVGKIFNVTEDMVTVEVGGDKTRLHVEKWAIGKMKNK</sequence>
<dbReference type="Pfam" id="PF02699">
    <property type="entry name" value="YajC"/>
    <property type="match status" value="1"/>
</dbReference>
<evidence type="ECO:0000313" key="12">
    <source>
        <dbReference type="Proteomes" id="UP000242497"/>
    </source>
</evidence>
<keyword evidence="5 10" id="KW-0812">Transmembrane</keyword>
<gene>
    <name evidence="11" type="ORF">SAMN02744037_01077</name>
</gene>
<evidence type="ECO:0000256" key="2">
    <source>
        <dbReference type="ARBA" id="ARBA00006742"/>
    </source>
</evidence>
<feature type="transmembrane region" description="Helical" evidence="10">
    <location>
        <begin position="6"/>
        <end position="22"/>
    </location>
</feature>
<keyword evidence="9 10" id="KW-0472">Membrane</keyword>
<dbReference type="RefSeq" id="WP_072888018.1">
    <property type="nucleotide sequence ID" value="NZ_FRAE01000018.1"/>
</dbReference>
<evidence type="ECO:0000256" key="3">
    <source>
        <dbReference type="ARBA" id="ARBA00022448"/>
    </source>
</evidence>
<keyword evidence="4" id="KW-1003">Cell membrane</keyword>
<evidence type="ECO:0000256" key="1">
    <source>
        <dbReference type="ARBA" id="ARBA00004162"/>
    </source>
</evidence>
<evidence type="ECO:0000256" key="5">
    <source>
        <dbReference type="ARBA" id="ARBA00022692"/>
    </source>
</evidence>
<dbReference type="AlphaFoldDB" id="A0A1M6MWF4"/>
<evidence type="ECO:0000256" key="10">
    <source>
        <dbReference type="SAM" id="Phobius"/>
    </source>
</evidence>
<evidence type="ECO:0000256" key="9">
    <source>
        <dbReference type="ARBA" id="ARBA00023136"/>
    </source>
</evidence>
<keyword evidence="3" id="KW-0813">Transport</keyword>
<keyword evidence="12" id="KW-1185">Reference proteome</keyword>
<proteinExistence type="inferred from homology"/>
<dbReference type="OrthoDB" id="9800132at2"/>
<name>A0A1M6MWF4_9FIRM</name>
<evidence type="ECO:0000256" key="8">
    <source>
        <dbReference type="ARBA" id="ARBA00023010"/>
    </source>
</evidence>
<protein>
    <submittedName>
        <fullName evidence="11">Preprotein translocase subunit YajC</fullName>
    </submittedName>
</protein>
<dbReference type="GO" id="GO:0015031">
    <property type="term" value="P:protein transport"/>
    <property type="evidence" value="ECO:0007669"/>
    <property type="project" value="UniProtKB-KW"/>
</dbReference>
<keyword evidence="8" id="KW-0811">Translocation</keyword>
<dbReference type="NCBIfam" id="TIGR00739">
    <property type="entry name" value="yajC"/>
    <property type="match status" value="1"/>
</dbReference>
<evidence type="ECO:0000256" key="6">
    <source>
        <dbReference type="ARBA" id="ARBA00022927"/>
    </source>
</evidence>
<dbReference type="GO" id="GO:0005886">
    <property type="term" value="C:plasma membrane"/>
    <property type="evidence" value="ECO:0007669"/>
    <property type="project" value="UniProtKB-SubCell"/>
</dbReference>
<reference evidence="12" key="1">
    <citation type="submission" date="2016-11" db="EMBL/GenBank/DDBJ databases">
        <authorList>
            <person name="Varghese N."/>
            <person name="Submissions S."/>
        </authorList>
    </citation>
    <scope>NUCLEOTIDE SEQUENCE [LARGE SCALE GENOMIC DNA]</scope>
    <source>
        <strain evidence="12">DSM 15518</strain>
    </source>
</reference>
<accession>A0A1M6MWF4</accession>
<keyword evidence="7 10" id="KW-1133">Transmembrane helix</keyword>
<dbReference type="Proteomes" id="UP000242497">
    <property type="component" value="Unassembled WGS sequence"/>
</dbReference>
<evidence type="ECO:0000313" key="11">
    <source>
        <dbReference type="EMBL" id="SHJ87720.1"/>
    </source>
</evidence>
<dbReference type="SMART" id="SM01323">
    <property type="entry name" value="YajC"/>
    <property type="match status" value="1"/>
</dbReference>
<dbReference type="PANTHER" id="PTHR33909">
    <property type="entry name" value="SEC TRANSLOCON ACCESSORY COMPLEX SUBUNIT YAJC"/>
    <property type="match status" value="1"/>
</dbReference>
<evidence type="ECO:0000256" key="7">
    <source>
        <dbReference type="ARBA" id="ARBA00022989"/>
    </source>
</evidence>
<dbReference type="EMBL" id="FRAE01000018">
    <property type="protein sequence ID" value="SHJ87720.1"/>
    <property type="molecule type" value="Genomic_DNA"/>
</dbReference>
<keyword evidence="6" id="KW-0653">Protein transport</keyword>
<evidence type="ECO:0000256" key="4">
    <source>
        <dbReference type="ARBA" id="ARBA00022475"/>
    </source>
</evidence>
<dbReference type="PANTHER" id="PTHR33909:SF1">
    <property type="entry name" value="SEC TRANSLOCON ACCESSORY COMPLEX SUBUNIT YAJC"/>
    <property type="match status" value="1"/>
</dbReference>
<dbReference type="InterPro" id="IPR003849">
    <property type="entry name" value="Preprotein_translocase_YajC"/>
</dbReference>
<dbReference type="PRINTS" id="PR01853">
    <property type="entry name" value="YAJCTRNLCASE"/>
</dbReference>
<comment type="similarity">
    <text evidence="2">Belongs to the YajC family.</text>
</comment>
<dbReference type="STRING" id="1123349.SAMN02744037_01077"/>
<organism evidence="11 12">
    <name type="scientific">Tepidibacter formicigenes DSM 15518</name>
    <dbReference type="NCBI Taxonomy" id="1123349"/>
    <lineage>
        <taxon>Bacteria</taxon>
        <taxon>Bacillati</taxon>
        <taxon>Bacillota</taxon>
        <taxon>Clostridia</taxon>
        <taxon>Peptostreptococcales</taxon>
        <taxon>Peptostreptococcaceae</taxon>
        <taxon>Tepidibacter</taxon>
    </lineage>
</organism>